<evidence type="ECO:0000313" key="4">
    <source>
        <dbReference type="Proteomes" id="UP000231451"/>
    </source>
</evidence>
<dbReference type="RefSeq" id="WP_100512051.1">
    <property type="nucleotide sequence ID" value="NZ_PEBK01000001.1"/>
</dbReference>
<dbReference type="OrthoDB" id="9827815at2"/>
<evidence type="ECO:0000256" key="1">
    <source>
        <dbReference type="SAM" id="MobiDB-lite"/>
    </source>
</evidence>
<dbReference type="Proteomes" id="UP000231451">
    <property type="component" value="Unassembled WGS sequence"/>
</dbReference>
<feature type="transmembrane region" description="Helical" evidence="2">
    <location>
        <begin position="82"/>
        <end position="102"/>
    </location>
</feature>
<dbReference type="EMBL" id="PEBK01000001">
    <property type="protein sequence ID" value="PJM76184.1"/>
    <property type="molecule type" value="Genomic_DNA"/>
</dbReference>
<sequence length="232" mass="25534">MMTDTPRTRPTQDDDTEHAPRIDALKQLQALQDLDADRLALAQRGQRGHAAMLLPFAVLGFIVIMLYWPFGLMFGGYIDMTWAMLFAFLAFAILSIIGMLLLMHRYQRQTGMATYFGGGKGSRRASLKAWHNRGYAATYALVIVTEIGIPWLNMAWGYHGGSWPVAALIALAGSIVIYLLLQSNMRIFFRTLASPSSPELHDDTTPMTGMKDAAAPRSAPRNPSTSPAGDPS</sequence>
<accession>A0A2M9HH85</accession>
<proteinExistence type="predicted"/>
<protein>
    <submittedName>
        <fullName evidence="3">Uncharacterized protein</fullName>
    </submittedName>
</protein>
<name>A0A2M9HH85_9BIFI</name>
<feature type="compositionally biased region" description="Low complexity" evidence="1">
    <location>
        <begin position="213"/>
        <end position="232"/>
    </location>
</feature>
<feature type="transmembrane region" description="Helical" evidence="2">
    <location>
        <begin position="50"/>
        <end position="70"/>
    </location>
</feature>
<gene>
    <name evidence="3" type="ORF">CSQ87_01310</name>
</gene>
<feature type="transmembrane region" description="Helical" evidence="2">
    <location>
        <begin position="134"/>
        <end position="156"/>
    </location>
</feature>
<keyword evidence="2" id="KW-1133">Transmembrane helix</keyword>
<dbReference type="AlphaFoldDB" id="A0A2M9HH85"/>
<feature type="transmembrane region" description="Helical" evidence="2">
    <location>
        <begin position="162"/>
        <end position="181"/>
    </location>
</feature>
<evidence type="ECO:0000256" key="2">
    <source>
        <dbReference type="SAM" id="Phobius"/>
    </source>
</evidence>
<keyword evidence="2" id="KW-0812">Transmembrane</keyword>
<comment type="caution">
    <text evidence="3">The sequence shown here is derived from an EMBL/GenBank/DDBJ whole genome shotgun (WGS) entry which is preliminary data.</text>
</comment>
<organism evidence="3 4">
    <name type="scientific">Bifidobacterium simiarum</name>
    <dbReference type="NCBI Taxonomy" id="2045441"/>
    <lineage>
        <taxon>Bacteria</taxon>
        <taxon>Bacillati</taxon>
        <taxon>Actinomycetota</taxon>
        <taxon>Actinomycetes</taxon>
        <taxon>Bifidobacteriales</taxon>
        <taxon>Bifidobacteriaceae</taxon>
        <taxon>Bifidobacterium</taxon>
    </lineage>
</organism>
<keyword evidence="4" id="KW-1185">Reference proteome</keyword>
<feature type="region of interest" description="Disordered" evidence="1">
    <location>
        <begin position="196"/>
        <end position="232"/>
    </location>
</feature>
<evidence type="ECO:0000313" key="3">
    <source>
        <dbReference type="EMBL" id="PJM76184.1"/>
    </source>
</evidence>
<reference evidence="3 4" key="1">
    <citation type="submission" date="2017-10" db="EMBL/GenBank/DDBJ databases">
        <title>Draft genome sequences of strains TRE 1, TRE 9, TRE H and TRI 7, isolated from tamarins, belonging to four potential novel Bifidobacterium species.</title>
        <authorList>
            <person name="Mattarelli P."/>
            <person name="Modesto M."/>
            <person name="Puglisi E."/>
            <person name="Morelli L."/>
            <person name="Spezio C."/>
            <person name="Bonetti A."/>
            <person name="Sandri C."/>
        </authorList>
    </citation>
    <scope>NUCLEOTIDE SEQUENCE [LARGE SCALE GENOMIC DNA]</scope>
    <source>
        <strain evidence="4">TRI7</strain>
    </source>
</reference>
<keyword evidence="2" id="KW-0472">Membrane</keyword>